<keyword evidence="4" id="KW-0597">Phosphoprotein</keyword>
<evidence type="ECO:0000256" key="10">
    <source>
        <dbReference type="ARBA" id="ARBA00041175"/>
    </source>
</evidence>
<dbReference type="InterPro" id="IPR011608">
    <property type="entry name" value="PRD"/>
</dbReference>
<feature type="domain" description="PRD" evidence="14">
    <location>
        <begin position="184"/>
        <end position="284"/>
    </location>
</feature>
<dbReference type="PANTHER" id="PTHR36203">
    <property type="entry name" value="ASCORBATE-SPECIFIC PTS SYSTEM EIIA COMPONENT"/>
    <property type="match status" value="1"/>
</dbReference>
<organism evidence="15 16">
    <name type="scientific">Paenibacillus phoenicis</name>
    <dbReference type="NCBI Taxonomy" id="554117"/>
    <lineage>
        <taxon>Bacteria</taxon>
        <taxon>Bacillati</taxon>
        <taxon>Bacillota</taxon>
        <taxon>Bacilli</taxon>
        <taxon>Bacillales</taxon>
        <taxon>Paenibacillaceae</taxon>
        <taxon>Paenibacillus</taxon>
    </lineage>
</organism>
<sequence length="697" mass="80336">MELDARSSQLLRELLTNPGIKNKDLEHKYGLSRRQVEYSLSKINDWLKANYLPEIKRSRTGQFLIGKALFTALSMDRERNTKGNYNLSAEERANLIILMMLSKNEELSLFHFTHALGVSKNTILRDLKNAQDAISPLHLEIKYSRMHGYYIEGNEFNQRQALIDIVHKTLETYGGENWLRELAGAAPSQVAALRRKIEAVESKLNLKFTDEKLESMPYILLLLLRRVKQGRVVEGFHIHYDELSDTKEYRAVEELLSELEPIPMEERMFITLHLLTTNISSTDYLSDDTLPELNRALSEMLSQFERNACVTLQDKEQLHNKILLHLKPAYYRIKYRLSITNPLQESVSKEFKELHHLVKKSCGPLVELIGAEIPESETTYLTMLIGGWCTRQGDSIRQKIRALVVCPKGVCVSRLLESTLRELFPEFVFFDALSVREFHNYALEYDVVFSTVYLPTDKKLFLIKTFLGKEDRYRLRKQVMEELHGYVPSEFNMDRIMEIIGKYAVIQNSQSLLLELRQYLMPEREPRNNPFMAPEMPDLSDLIVPDTITLARCAKSWEEAVRMAAEPLLRRGSITAGYVQAMLEASESRDPYIIIGHQVAIPHADPECGVHEVSMSLLRLEEPVCYAEGYMIHVIVVIAAKDKYRHLRSLNQLMKLAGNQEEVMALIEADTPEKIHEIAAAFSIDEERGIVHEYRMA</sequence>
<evidence type="ECO:0000256" key="9">
    <source>
        <dbReference type="ARBA" id="ARBA00037387"/>
    </source>
</evidence>
<accession>A0ABU5PQE7</accession>
<evidence type="ECO:0000256" key="5">
    <source>
        <dbReference type="ARBA" id="ARBA00022679"/>
    </source>
</evidence>
<dbReference type="InterPro" id="IPR013011">
    <property type="entry name" value="PTS_EIIB_2"/>
</dbReference>
<dbReference type="InterPro" id="IPR051351">
    <property type="entry name" value="Ascorbate-PTS_EIIA_comp"/>
</dbReference>
<dbReference type="InterPro" id="IPR007737">
    <property type="entry name" value="Mga_HTH"/>
</dbReference>
<feature type="domain" description="PTS EIIB type-2" evidence="13">
    <location>
        <begin position="400"/>
        <end position="487"/>
    </location>
</feature>
<dbReference type="InterPro" id="IPR036388">
    <property type="entry name" value="WH-like_DNA-bd_sf"/>
</dbReference>
<evidence type="ECO:0000256" key="2">
    <source>
        <dbReference type="ARBA" id="ARBA00022448"/>
    </source>
</evidence>
<evidence type="ECO:0000259" key="12">
    <source>
        <dbReference type="PROSITE" id="PS51094"/>
    </source>
</evidence>
<feature type="domain" description="PRD" evidence="14">
    <location>
        <begin position="288"/>
        <end position="395"/>
    </location>
</feature>
<keyword evidence="5" id="KW-0808">Transferase</keyword>
<dbReference type="PANTHER" id="PTHR36203:SF1">
    <property type="entry name" value="ASCORBATE-SPECIFIC PTS SYSTEM EIIA COMPONENT"/>
    <property type="match status" value="1"/>
</dbReference>
<gene>
    <name evidence="15" type="ORF">U9M73_18965</name>
</gene>
<evidence type="ECO:0000259" key="13">
    <source>
        <dbReference type="PROSITE" id="PS51099"/>
    </source>
</evidence>
<dbReference type="RefSeq" id="WP_323078553.1">
    <property type="nucleotide sequence ID" value="NZ_CBCSKM010000002.1"/>
</dbReference>
<keyword evidence="7" id="KW-0418">Kinase</keyword>
<reference evidence="15 16" key="1">
    <citation type="submission" date="2023-12" db="EMBL/GenBank/DDBJ databases">
        <title>Whole genome sequencing of Paenibacillus phoenicis isolated from the Phoenix Mars Lander spacecraft assembly facility.</title>
        <authorList>
            <person name="Garcia A."/>
            <person name="Venkateswaran K."/>
        </authorList>
    </citation>
    <scope>NUCLEOTIDE SEQUENCE [LARGE SCALE GENOMIC DNA]</scope>
    <source>
        <strain evidence="15 16">3PO2SA</strain>
    </source>
</reference>
<keyword evidence="3" id="KW-0963">Cytoplasm</keyword>
<dbReference type="CDD" id="cd00211">
    <property type="entry name" value="PTS_IIA_fru"/>
    <property type="match status" value="1"/>
</dbReference>
<comment type="caution">
    <text evidence="15">The sequence shown here is derived from an EMBL/GenBank/DDBJ whole genome shotgun (WGS) entry which is preliminary data.</text>
</comment>
<dbReference type="EMBL" id="JAYERP010000001">
    <property type="protein sequence ID" value="MEA3572012.1"/>
    <property type="molecule type" value="Genomic_DNA"/>
</dbReference>
<evidence type="ECO:0000256" key="6">
    <source>
        <dbReference type="ARBA" id="ARBA00022683"/>
    </source>
</evidence>
<dbReference type="CDD" id="cd05568">
    <property type="entry name" value="PTS_IIB_bgl_like"/>
    <property type="match status" value="1"/>
</dbReference>
<dbReference type="Gene3D" id="3.40.930.10">
    <property type="entry name" value="Mannitol-specific EII, Chain A"/>
    <property type="match status" value="1"/>
</dbReference>
<evidence type="ECO:0000313" key="15">
    <source>
        <dbReference type="EMBL" id="MEA3572012.1"/>
    </source>
</evidence>
<evidence type="ECO:0000256" key="11">
    <source>
        <dbReference type="ARBA" id="ARBA00042072"/>
    </source>
</evidence>
<comment type="function">
    <text evidence="9">The phosphoenolpyruvate-dependent sugar phosphotransferase system (sugar PTS), a major carbohydrate active transport system, catalyzes the phosphorylation of incoming sugar substrates concomitantly with their translocation across the cell membrane. The enzyme II UlaABC PTS system is involved in ascorbate transport.</text>
</comment>
<name>A0ABU5PQE7_9BACL</name>
<dbReference type="PROSITE" id="PS51099">
    <property type="entry name" value="PTS_EIIB_TYPE_2"/>
    <property type="match status" value="1"/>
</dbReference>
<dbReference type="Proteomes" id="UP001292216">
    <property type="component" value="Unassembled WGS sequence"/>
</dbReference>
<dbReference type="Gene3D" id="3.40.50.2300">
    <property type="match status" value="1"/>
</dbReference>
<dbReference type="Gene3D" id="1.10.10.10">
    <property type="entry name" value="Winged helix-like DNA-binding domain superfamily/Winged helix DNA-binding domain"/>
    <property type="match status" value="1"/>
</dbReference>
<dbReference type="InterPro" id="IPR036095">
    <property type="entry name" value="PTS_EIIB-like_sf"/>
</dbReference>
<dbReference type="Pfam" id="PF00874">
    <property type="entry name" value="PRD"/>
    <property type="match status" value="2"/>
</dbReference>
<dbReference type="SUPFAM" id="SSF55804">
    <property type="entry name" value="Phoshotransferase/anion transport protein"/>
    <property type="match status" value="1"/>
</dbReference>
<dbReference type="InterPro" id="IPR016152">
    <property type="entry name" value="PTrfase/Anion_transptr"/>
</dbReference>
<comment type="subcellular location">
    <subcellularLocation>
        <location evidence="1">Cytoplasm</location>
    </subcellularLocation>
</comment>
<dbReference type="SUPFAM" id="SSF52794">
    <property type="entry name" value="PTS system IIB component-like"/>
    <property type="match status" value="1"/>
</dbReference>
<proteinExistence type="predicted"/>
<keyword evidence="2" id="KW-0813">Transport</keyword>
<evidence type="ECO:0000256" key="4">
    <source>
        <dbReference type="ARBA" id="ARBA00022553"/>
    </source>
</evidence>
<dbReference type="Gene3D" id="1.10.1790.10">
    <property type="entry name" value="PRD domain"/>
    <property type="match status" value="1"/>
</dbReference>
<evidence type="ECO:0000256" key="7">
    <source>
        <dbReference type="ARBA" id="ARBA00022777"/>
    </source>
</evidence>
<evidence type="ECO:0000256" key="8">
    <source>
        <dbReference type="ARBA" id="ARBA00023159"/>
    </source>
</evidence>
<dbReference type="InterPro" id="IPR002178">
    <property type="entry name" value="PTS_EIIA_type-2_dom"/>
</dbReference>
<dbReference type="SUPFAM" id="SSF63520">
    <property type="entry name" value="PTS-regulatory domain, PRD"/>
    <property type="match status" value="2"/>
</dbReference>
<evidence type="ECO:0000256" key="1">
    <source>
        <dbReference type="ARBA" id="ARBA00004496"/>
    </source>
</evidence>
<dbReference type="PROSITE" id="PS51372">
    <property type="entry name" value="PRD_2"/>
    <property type="match status" value="2"/>
</dbReference>
<keyword evidence="6" id="KW-0598">Phosphotransferase system</keyword>
<feature type="domain" description="PTS EIIA type-2" evidence="12">
    <location>
        <begin position="541"/>
        <end position="682"/>
    </location>
</feature>
<keyword evidence="8" id="KW-0010">Activator</keyword>
<evidence type="ECO:0000259" key="14">
    <source>
        <dbReference type="PROSITE" id="PS51372"/>
    </source>
</evidence>
<dbReference type="Pfam" id="PF05043">
    <property type="entry name" value="Mga"/>
    <property type="match status" value="1"/>
</dbReference>
<evidence type="ECO:0000313" key="16">
    <source>
        <dbReference type="Proteomes" id="UP001292216"/>
    </source>
</evidence>
<protein>
    <recommendedName>
        <fullName evidence="10">Ascorbate-specific PTS system EIIA component</fullName>
    </recommendedName>
    <alternativeName>
        <fullName evidence="11">Ascorbate-specific phosphotransferase enzyme IIA component</fullName>
    </alternativeName>
</protein>
<dbReference type="PROSITE" id="PS51094">
    <property type="entry name" value="PTS_EIIA_TYPE_2"/>
    <property type="match status" value="1"/>
</dbReference>
<evidence type="ECO:0000256" key="3">
    <source>
        <dbReference type="ARBA" id="ARBA00022490"/>
    </source>
</evidence>
<keyword evidence="16" id="KW-1185">Reference proteome</keyword>
<dbReference type="InterPro" id="IPR036634">
    <property type="entry name" value="PRD_sf"/>
</dbReference>
<dbReference type="Pfam" id="PF00359">
    <property type="entry name" value="PTS_EIIA_2"/>
    <property type="match status" value="1"/>
</dbReference>